<dbReference type="PANTHER" id="PTHR13832">
    <property type="entry name" value="PROTEIN PHOSPHATASE 2C"/>
    <property type="match status" value="1"/>
</dbReference>
<dbReference type="InterPro" id="IPR001932">
    <property type="entry name" value="PPM-type_phosphatase-like_dom"/>
</dbReference>
<dbReference type="GO" id="GO:0004722">
    <property type="term" value="F:protein serine/threonine phosphatase activity"/>
    <property type="evidence" value="ECO:0007669"/>
    <property type="project" value="UniProtKB-EC"/>
</dbReference>
<keyword evidence="5 9" id="KW-0378">Hydrolase</keyword>
<keyword evidence="4" id="KW-0479">Metal-binding</keyword>
<feature type="compositionally biased region" description="Acidic residues" evidence="10">
    <location>
        <begin position="213"/>
        <end position="239"/>
    </location>
</feature>
<dbReference type="Pfam" id="PF00481">
    <property type="entry name" value="PP2C"/>
    <property type="match status" value="2"/>
</dbReference>
<evidence type="ECO:0000256" key="4">
    <source>
        <dbReference type="ARBA" id="ARBA00022723"/>
    </source>
</evidence>
<evidence type="ECO:0000256" key="1">
    <source>
        <dbReference type="ARBA" id="ARBA00001936"/>
    </source>
</evidence>
<evidence type="ECO:0000256" key="5">
    <source>
        <dbReference type="ARBA" id="ARBA00022801"/>
    </source>
</evidence>
<evidence type="ECO:0000313" key="13">
    <source>
        <dbReference type="Proteomes" id="UP001142055"/>
    </source>
</evidence>
<dbReference type="InterPro" id="IPR036457">
    <property type="entry name" value="PPM-type-like_dom_sf"/>
</dbReference>
<feature type="compositionally biased region" description="Basic and acidic residues" evidence="10">
    <location>
        <begin position="130"/>
        <end position="165"/>
    </location>
</feature>
<comment type="cofactor">
    <cofactor evidence="1">
        <name>Mn(2+)</name>
        <dbReference type="ChEBI" id="CHEBI:29035"/>
    </cofactor>
</comment>
<proteinExistence type="inferred from homology"/>
<feature type="region of interest" description="Disordered" evidence="10">
    <location>
        <begin position="124"/>
        <end position="193"/>
    </location>
</feature>
<dbReference type="PANTHER" id="PTHR13832:SF803">
    <property type="entry name" value="PROTEIN PHOSPHATASE 1G"/>
    <property type="match status" value="1"/>
</dbReference>
<evidence type="ECO:0000256" key="6">
    <source>
        <dbReference type="ARBA" id="ARBA00022842"/>
    </source>
</evidence>
<protein>
    <recommendedName>
        <fullName evidence="3">protein-serine/threonine phosphatase</fullName>
        <ecNumber evidence="3">3.1.3.16</ecNumber>
    </recommendedName>
</protein>
<keyword evidence="7 9" id="KW-0904">Protein phosphatase</keyword>
<dbReference type="CDD" id="cd00143">
    <property type="entry name" value="PP2Cc"/>
    <property type="match status" value="1"/>
</dbReference>
<dbReference type="Proteomes" id="UP001142055">
    <property type="component" value="Chromosome 3"/>
</dbReference>
<dbReference type="PROSITE" id="PS51746">
    <property type="entry name" value="PPM_2"/>
    <property type="match status" value="1"/>
</dbReference>
<reference evidence="12" key="1">
    <citation type="submission" date="2022-12" db="EMBL/GenBank/DDBJ databases">
        <title>Genome assemblies of Blomia tropicalis.</title>
        <authorList>
            <person name="Cui Y."/>
        </authorList>
    </citation>
    <scope>NUCLEOTIDE SEQUENCE</scope>
    <source>
        <tissue evidence="12">Adult mites</tissue>
    </source>
</reference>
<dbReference type="InterPro" id="IPR015655">
    <property type="entry name" value="PP2C"/>
</dbReference>
<gene>
    <name evidence="12" type="ORF">RDWZM_009187</name>
</gene>
<evidence type="ECO:0000256" key="7">
    <source>
        <dbReference type="ARBA" id="ARBA00022912"/>
    </source>
</evidence>
<evidence type="ECO:0000256" key="3">
    <source>
        <dbReference type="ARBA" id="ARBA00013081"/>
    </source>
</evidence>
<comment type="caution">
    <text evidence="12">The sequence shown here is derived from an EMBL/GenBank/DDBJ whole genome shotgun (WGS) entry which is preliminary data.</text>
</comment>
<dbReference type="EMBL" id="JAPWDV010000003">
    <property type="protein sequence ID" value="KAJ6218030.1"/>
    <property type="molecule type" value="Genomic_DNA"/>
</dbReference>
<dbReference type="InterPro" id="IPR000222">
    <property type="entry name" value="PP2C_BS"/>
</dbReference>
<accession>A0A9Q0M629</accession>
<feature type="region of interest" description="Disordered" evidence="10">
    <location>
        <begin position="213"/>
        <end position="280"/>
    </location>
</feature>
<sequence>MQGWRKTQEDAHTALLDYDENGSAFFAVFDGHGGEEVSKYCSIHLPSFIKETQSELYHSDLVEALKKAFLQFDRELKRPDVINQLRKLVSLDEMEEIAENESTILRKEALMPLEEVMKSSFPELYSNENKNGETSENNKEDATSDNKIDESTHSENAPGEKENNKVSDSSSNGDGSKKDIDPGPSTSSSLKSAKDQAMKILNKTIYEAFLQDFDSDDDDSSEDENSLEDDDSSEDDDDDIKAQHGSSDEDDDEEDEEEEEDDDLPESDFENPFSNVHVSTMPGGGSGCTAIVAIIKNNTLYVANVGDSRAVLSREGKAIEMSEDHKPEDDLEKQRILKAGGEVTIDGRVNGGLNLSRAIGDHIYKRNDSLPDEEQMVTALPDIRTYELDPEKDQFLFLACDGIWNSMSSQEAVDFINEKMKENMSSKKICEALFETCLAPNTNGDGSGCDNMTCILVKFKKSSDSKRSLDDLADHSEPPTKKGKTSVDTETDMFKPGPSNA</sequence>
<evidence type="ECO:0000256" key="9">
    <source>
        <dbReference type="RuleBase" id="RU003465"/>
    </source>
</evidence>
<dbReference type="OMA" id="YCAMKLP"/>
<name>A0A9Q0M629_BLOTA</name>
<feature type="domain" description="PPM-type phosphatase" evidence="11">
    <location>
        <begin position="1"/>
        <end position="459"/>
    </location>
</feature>
<dbReference type="EC" id="3.1.3.16" evidence="3"/>
<evidence type="ECO:0000256" key="10">
    <source>
        <dbReference type="SAM" id="MobiDB-lite"/>
    </source>
</evidence>
<keyword evidence="6" id="KW-0460">Magnesium</keyword>
<keyword evidence="13" id="KW-1185">Reference proteome</keyword>
<evidence type="ECO:0000313" key="12">
    <source>
        <dbReference type="EMBL" id="KAJ6218030.1"/>
    </source>
</evidence>
<feature type="compositionally biased region" description="Acidic residues" evidence="10">
    <location>
        <begin position="248"/>
        <end position="269"/>
    </location>
</feature>
<feature type="region of interest" description="Disordered" evidence="10">
    <location>
        <begin position="462"/>
        <end position="501"/>
    </location>
</feature>
<dbReference type="AlphaFoldDB" id="A0A9Q0M629"/>
<comment type="similarity">
    <text evidence="2 9">Belongs to the PP2C family.</text>
</comment>
<dbReference type="SMART" id="SM00332">
    <property type="entry name" value="PP2Cc"/>
    <property type="match status" value="1"/>
</dbReference>
<dbReference type="GO" id="GO:0046872">
    <property type="term" value="F:metal ion binding"/>
    <property type="evidence" value="ECO:0007669"/>
    <property type="project" value="UniProtKB-KW"/>
</dbReference>
<dbReference type="Gene3D" id="3.60.40.10">
    <property type="entry name" value="PPM-type phosphatase domain"/>
    <property type="match status" value="2"/>
</dbReference>
<dbReference type="PROSITE" id="PS01032">
    <property type="entry name" value="PPM_1"/>
    <property type="match status" value="1"/>
</dbReference>
<dbReference type="SUPFAM" id="SSF81606">
    <property type="entry name" value="PP2C-like"/>
    <property type="match status" value="1"/>
</dbReference>
<evidence type="ECO:0000256" key="2">
    <source>
        <dbReference type="ARBA" id="ARBA00006702"/>
    </source>
</evidence>
<feature type="compositionally biased region" description="Basic and acidic residues" evidence="10">
    <location>
        <begin position="462"/>
        <end position="480"/>
    </location>
</feature>
<evidence type="ECO:0000259" key="11">
    <source>
        <dbReference type="PROSITE" id="PS51746"/>
    </source>
</evidence>
<evidence type="ECO:0000256" key="8">
    <source>
        <dbReference type="ARBA" id="ARBA00023211"/>
    </source>
</evidence>
<keyword evidence="8" id="KW-0464">Manganese</keyword>
<organism evidence="12 13">
    <name type="scientific">Blomia tropicalis</name>
    <name type="common">Mite</name>
    <dbReference type="NCBI Taxonomy" id="40697"/>
    <lineage>
        <taxon>Eukaryota</taxon>
        <taxon>Metazoa</taxon>
        <taxon>Ecdysozoa</taxon>
        <taxon>Arthropoda</taxon>
        <taxon>Chelicerata</taxon>
        <taxon>Arachnida</taxon>
        <taxon>Acari</taxon>
        <taxon>Acariformes</taxon>
        <taxon>Sarcoptiformes</taxon>
        <taxon>Astigmata</taxon>
        <taxon>Glycyphagoidea</taxon>
        <taxon>Echimyopodidae</taxon>
        <taxon>Blomia</taxon>
    </lineage>
</organism>